<dbReference type="PANTHER" id="PTHR30005:SF0">
    <property type="entry name" value="RETROGRADE REGULATION PROTEIN 2"/>
    <property type="match status" value="1"/>
</dbReference>
<comment type="caution">
    <text evidence="4">The sequence shown here is derived from an EMBL/GenBank/DDBJ whole genome shotgun (WGS) entry which is preliminary data.</text>
</comment>
<feature type="domain" description="Ppx/GppA phosphatase C-terminal" evidence="3">
    <location>
        <begin position="318"/>
        <end position="472"/>
    </location>
</feature>
<dbReference type="Gene3D" id="3.30.420.40">
    <property type="match status" value="1"/>
</dbReference>
<feature type="domain" description="Ppx/GppA phosphatase N-terminal" evidence="2">
    <location>
        <begin position="27"/>
        <end position="303"/>
    </location>
</feature>
<evidence type="ECO:0000259" key="3">
    <source>
        <dbReference type="Pfam" id="PF21447"/>
    </source>
</evidence>
<dbReference type="SUPFAM" id="SSF53067">
    <property type="entry name" value="Actin-like ATPase domain"/>
    <property type="match status" value="2"/>
</dbReference>
<dbReference type="Pfam" id="PF02541">
    <property type="entry name" value="Ppx-GppA"/>
    <property type="match status" value="1"/>
</dbReference>
<sequence length="510" mass="58270">MKRIGLVDIGSNTIRLVIFEYSEKTGLIELQNIKTPARLYQYLDADKVMAENGINVLCDTLESFQKVADKFNVEALYPVATAAVRQSKNITEIIDKVEERTGIKMRIISEKEEAYFGFYAVVNTLDYEDGVTVDIGGGSTEVTYYEDKELKSSHSFPFGVVTLQKLFFNGKAHNDSEAIEAARKFVKEQLQSLKWLGQRKVPIIAIGGSARNFARIHQSLSEYPIAGVHGYSMSKNDIEYVFKKLISSTMEQLDDLDGLSKDRQDIIVPSGIVFTTLYEEVNATEFIFSRKGLREGITMSILEEDYKHPFDKNEVFKESLRNLAYSYSINHEDAVQRQKLAELLYFELEKMGLIEGDKQQKKLMLQAAYLFYLGSYIDSDASSQHTYYIISNSSLNGIAHRERVKLALLASYKSKSLLKFFMDETGWFSDKEKGEIQVLGSILKFAHALNVSNTRVVTELYLEEEKDHLNLYINYTGDPIAEEYQAERQKKHLEKITKSKINIIFTENLH</sequence>
<dbReference type="InterPro" id="IPR043129">
    <property type="entry name" value="ATPase_NBD"/>
</dbReference>
<dbReference type="Proteomes" id="UP000295310">
    <property type="component" value="Unassembled WGS sequence"/>
</dbReference>
<dbReference type="GO" id="GO:0006357">
    <property type="term" value="P:regulation of transcription by RNA polymerase II"/>
    <property type="evidence" value="ECO:0007669"/>
    <property type="project" value="TreeGrafter"/>
</dbReference>
<dbReference type="AlphaFoldDB" id="A0A4R6BAT2"/>
<keyword evidence="5" id="KW-1185">Reference proteome</keyword>
<name>A0A4R6BAT2_9STAP</name>
<dbReference type="Pfam" id="PF21447">
    <property type="entry name" value="Ppx-GppA_III"/>
    <property type="match status" value="1"/>
</dbReference>
<evidence type="ECO:0000313" key="5">
    <source>
        <dbReference type="Proteomes" id="UP000295310"/>
    </source>
</evidence>
<dbReference type="EMBL" id="SCWA01000025">
    <property type="protein sequence ID" value="TDL93410.1"/>
    <property type="molecule type" value="Genomic_DNA"/>
</dbReference>
<dbReference type="InterPro" id="IPR050273">
    <property type="entry name" value="GppA/Ppx_hydrolase"/>
</dbReference>
<gene>
    <name evidence="4" type="ORF">ERX27_10325</name>
</gene>
<dbReference type="Gene3D" id="3.30.420.150">
    <property type="entry name" value="Exopolyphosphatase. Domain 2"/>
    <property type="match status" value="1"/>
</dbReference>
<dbReference type="InterPro" id="IPR048950">
    <property type="entry name" value="Ppx_GppA_C"/>
</dbReference>
<evidence type="ECO:0000259" key="2">
    <source>
        <dbReference type="Pfam" id="PF02541"/>
    </source>
</evidence>
<reference evidence="4 5" key="1">
    <citation type="submission" date="2019-01" db="EMBL/GenBank/DDBJ databases">
        <title>Draft genome sequences of the type strains of six Macrococcus species.</title>
        <authorList>
            <person name="Mazhar S."/>
            <person name="Altermann E."/>
            <person name="Hill C."/>
            <person name="Mcauliffe O."/>
        </authorList>
    </citation>
    <scope>NUCLEOTIDE SEQUENCE [LARGE SCALE GENOMIC DNA]</scope>
    <source>
        <strain evidence="4 5">CCM4811</strain>
    </source>
</reference>
<organism evidence="4 5">
    <name type="scientific">Macrococcus brunensis</name>
    <dbReference type="NCBI Taxonomy" id="198483"/>
    <lineage>
        <taxon>Bacteria</taxon>
        <taxon>Bacillati</taxon>
        <taxon>Bacillota</taxon>
        <taxon>Bacilli</taxon>
        <taxon>Bacillales</taxon>
        <taxon>Staphylococcaceae</taxon>
        <taxon>Macrococcus</taxon>
    </lineage>
</organism>
<dbReference type="SUPFAM" id="SSF109604">
    <property type="entry name" value="HD-domain/PDEase-like"/>
    <property type="match status" value="1"/>
</dbReference>
<comment type="similarity">
    <text evidence="1">Belongs to the GppA/Ppx family.</text>
</comment>
<dbReference type="OrthoDB" id="9807195at2"/>
<proteinExistence type="inferred from homology"/>
<evidence type="ECO:0000256" key="1">
    <source>
        <dbReference type="ARBA" id="ARBA00007125"/>
    </source>
</evidence>
<dbReference type="PANTHER" id="PTHR30005">
    <property type="entry name" value="EXOPOLYPHOSPHATASE"/>
    <property type="match status" value="1"/>
</dbReference>
<evidence type="ECO:0000313" key="4">
    <source>
        <dbReference type="EMBL" id="TDL93410.1"/>
    </source>
</evidence>
<protein>
    <submittedName>
        <fullName evidence="4">Ppx/GppA family phosphatase</fullName>
    </submittedName>
</protein>
<accession>A0A4R6BAT2</accession>
<dbReference type="InterPro" id="IPR003695">
    <property type="entry name" value="Ppx_GppA_N"/>
</dbReference>
<dbReference type="CDD" id="cd24052">
    <property type="entry name" value="ASKHA_NBD_HpPPX-GppA-like"/>
    <property type="match status" value="1"/>
</dbReference>
<dbReference type="Gene3D" id="1.10.3210.10">
    <property type="entry name" value="Hypothetical protein af1432"/>
    <property type="match status" value="1"/>
</dbReference>